<dbReference type="Proteomes" id="UP000295151">
    <property type="component" value="Unassembled WGS sequence"/>
</dbReference>
<evidence type="ECO:0000313" key="2">
    <source>
        <dbReference type="Proteomes" id="UP000295151"/>
    </source>
</evidence>
<name>A0A4V3FKW5_9ACTN</name>
<evidence type="ECO:0008006" key="3">
    <source>
        <dbReference type="Google" id="ProtNLM"/>
    </source>
</evidence>
<reference evidence="1 2" key="1">
    <citation type="submission" date="2019-03" db="EMBL/GenBank/DDBJ databases">
        <title>Genomic Encyclopedia of Type Strains, Phase III (KMG-III): the genomes of soil and plant-associated and newly described type strains.</title>
        <authorList>
            <person name="Whitman W."/>
        </authorList>
    </citation>
    <scope>NUCLEOTIDE SEQUENCE [LARGE SCALE GENOMIC DNA]</scope>
    <source>
        <strain evidence="1 2">VKM Ac-2575</strain>
    </source>
</reference>
<dbReference type="SUPFAM" id="SSF49373">
    <property type="entry name" value="Invasin/intimin cell-adhesion fragments"/>
    <property type="match status" value="1"/>
</dbReference>
<organism evidence="1 2">
    <name type="scientific">Kribbella voronezhensis</name>
    <dbReference type="NCBI Taxonomy" id="2512212"/>
    <lineage>
        <taxon>Bacteria</taxon>
        <taxon>Bacillati</taxon>
        <taxon>Actinomycetota</taxon>
        <taxon>Actinomycetes</taxon>
        <taxon>Propionibacteriales</taxon>
        <taxon>Kribbellaceae</taxon>
        <taxon>Kribbella</taxon>
    </lineage>
</organism>
<dbReference type="InterPro" id="IPR013783">
    <property type="entry name" value="Ig-like_fold"/>
</dbReference>
<gene>
    <name evidence="1" type="ORF">EV138_5416</name>
</gene>
<dbReference type="AlphaFoldDB" id="A0A4V3FKW5"/>
<dbReference type="OrthoDB" id="3831434at2"/>
<keyword evidence="2" id="KW-1185">Reference proteome</keyword>
<accession>A0A4V3FKW5</accession>
<comment type="caution">
    <text evidence="1">The sequence shown here is derived from an EMBL/GenBank/DDBJ whole genome shotgun (WGS) entry which is preliminary data.</text>
</comment>
<proteinExistence type="predicted"/>
<protein>
    <recommendedName>
        <fullName evidence="3">Big-1 domain-containing protein</fullName>
    </recommendedName>
</protein>
<dbReference type="EMBL" id="SOCE01000001">
    <property type="protein sequence ID" value="TDU91803.1"/>
    <property type="molecule type" value="Genomic_DNA"/>
</dbReference>
<dbReference type="InterPro" id="IPR008964">
    <property type="entry name" value="Invasin/intimin_cell_adhesion"/>
</dbReference>
<dbReference type="Gene3D" id="2.60.40.10">
    <property type="entry name" value="Immunoglobulins"/>
    <property type="match status" value="1"/>
</dbReference>
<sequence length="607" mass="58488">MTAFNTRRRLTWLIAALVTTLIGVTVGIINSTSSFAASSAGSGDGTMGVSPASVVAGSTGNQLVFTFTAPNGKDFAAGSLVTLTVQAGWTPPTTTPGDAGYTTAAAGSGSSCAPGAPSIAGGSGSWTITVSHSCQAGASFTINYGTGSNATHVTAPTLAQPSIFTSASRAGITGTAVNLAGQPQVSVGPAAAAALVFTTSPSTSAVGVAFATQPKLTVVDAFGNTVTNDNSVVTLSITTGTPTNGGPGALSACTQSETNGVIAFAGCKISTSGTAYKLHAVDGSMTAVDSAAFNITAGTASKLAYTTSPPSTGAAGSALSDFRVSVQDAAGNTVTTGNGSVDTISLSIASGPVGGAINSTSSTYTNVTAIGGVATFSGIVFNTPGTYTLKASDTTAGRTGLTTVTSGSIQISAGAASKLVFIQGPSSVFAGGVMTPAVTVQLQDSSGNAVGTSGVSVTLALSAGGIGAGATAATDASGRATFSGVVIDTAAAGLTMTASASGMAAAPALGTFDVTVAVSNGAALTETASDAGAGVKSVAYYYCAGYTGACTSANWTLINSSTSAAGNYLVNWSGQPGNGAYRVVVVGTDNVNYVSQASASIPVTVSN</sequence>
<evidence type="ECO:0000313" key="1">
    <source>
        <dbReference type="EMBL" id="TDU91803.1"/>
    </source>
</evidence>
<dbReference type="RefSeq" id="WP_133981490.1">
    <property type="nucleotide sequence ID" value="NZ_SOCE01000001.1"/>
</dbReference>
<dbReference type="GO" id="GO:0005975">
    <property type="term" value="P:carbohydrate metabolic process"/>
    <property type="evidence" value="ECO:0007669"/>
    <property type="project" value="UniProtKB-ARBA"/>
</dbReference>